<dbReference type="PROSITE" id="PS01124">
    <property type="entry name" value="HTH_ARAC_FAMILY_2"/>
    <property type="match status" value="1"/>
</dbReference>
<protein>
    <submittedName>
        <fullName evidence="5">Helix-turn-helix transcriptional regulator</fullName>
    </submittedName>
</protein>
<dbReference type="PANTHER" id="PTHR43280">
    <property type="entry name" value="ARAC-FAMILY TRANSCRIPTIONAL REGULATOR"/>
    <property type="match status" value="1"/>
</dbReference>
<sequence length="109" mass="12846">MISEAVIGPIRREFDTNLTLESCSARINYHPHYVSRMFRKETGVNFGEYLTQYRIEMAKRWLRESDLKIGEIAERLQTNNAANFIRSFRKIVGITPGRYREQGSERYPV</sequence>
<dbReference type="GO" id="GO:0003700">
    <property type="term" value="F:DNA-binding transcription factor activity"/>
    <property type="evidence" value="ECO:0007669"/>
    <property type="project" value="InterPro"/>
</dbReference>
<evidence type="ECO:0000313" key="6">
    <source>
        <dbReference type="Proteomes" id="UP000553776"/>
    </source>
</evidence>
<keyword evidence="1" id="KW-0805">Transcription regulation</keyword>
<evidence type="ECO:0000259" key="4">
    <source>
        <dbReference type="PROSITE" id="PS01124"/>
    </source>
</evidence>
<accession>A0A841U2A5</accession>
<comment type="caution">
    <text evidence="5">The sequence shown here is derived from an EMBL/GenBank/DDBJ whole genome shotgun (WGS) entry which is preliminary data.</text>
</comment>
<dbReference type="Gene3D" id="1.10.10.60">
    <property type="entry name" value="Homeodomain-like"/>
    <property type="match status" value="2"/>
</dbReference>
<evidence type="ECO:0000313" key="5">
    <source>
        <dbReference type="EMBL" id="MBB6694877.1"/>
    </source>
</evidence>
<dbReference type="SUPFAM" id="SSF46689">
    <property type="entry name" value="Homeodomain-like"/>
    <property type="match status" value="2"/>
</dbReference>
<dbReference type="PANTHER" id="PTHR43280:SF10">
    <property type="entry name" value="REGULATORY PROTEIN POCR"/>
    <property type="match status" value="1"/>
</dbReference>
<keyword evidence="2" id="KW-0238">DNA-binding</keyword>
<keyword evidence="6" id="KW-1185">Reference proteome</keyword>
<dbReference type="Proteomes" id="UP000553776">
    <property type="component" value="Unassembled WGS sequence"/>
</dbReference>
<dbReference type="Pfam" id="PF12833">
    <property type="entry name" value="HTH_18"/>
    <property type="match status" value="1"/>
</dbReference>
<name>A0A841U2A5_9BACL</name>
<reference evidence="5 6" key="1">
    <citation type="submission" date="2020-08" db="EMBL/GenBank/DDBJ databases">
        <title>Cohnella phylogeny.</title>
        <authorList>
            <person name="Dunlap C."/>
        </authorList>
    </citation>
    <scope>NUCLEOTIDE SEQUENCE [LARGE SCALE GENOMIC DNA]</scope>
    <source>
        <strain evidence="5 6">DSM 25239</strain>
    </source>
</reference>
<dbReference type="SMART" id="SM00342">
    <property type="entry name" value="HTH_ARAC"/>
    <property type="match status" value="1"/>
</dbReference>
<dbReference type="GO" id="GO:0043565">
    <property type="term" value="F:sequence-specific DNA binding"/>
    <property type="evidence" value="ECO:0007669"/>
    <property type="project" value="InterPro"/>
</dbReference>
<feature type="domain" description="HTH araC/xylS-type" evidence="4">
    <location>
        <begin position="4"/>
        <end position="102"/>
    </location>
</feature>
<keyword evidence="3" id="KW-0804">Transcription</keyword>
<organism evidence="5 6">
    <name type="scientific">Cohnella xylanilytica</name>
    <dbReference type="NCBI Taxonomy" id="557555"/>
    <lineage>
        <taxon>Bacteria</taxon>
        <taxon>Bacillati</taxon>
        <taxon>Bacillota</taxon>
        <taxon>Bacilli</taxon>
        <taxon>Bacillales</taxon>
        <taxon>Paenibacillaceae</taxon>
        <taxon>Cohnella</taxon>
    </lineage>
</organism>
<evidence type="ECO:0000256" key="2">
    <source>
        <dbReference type="ARBA" id="ARBA00023125"/>
    </source>
</evidence>
<dbReference type="InterPro" id="IPR018060">
    <property type="entry name" value="HTH_AraC"/>
</dbReference>
<evidence type="ECO:0000256" key="3">
    <source>
        <dbReference type="ARBA" id="ARBA00023163"/>
    </source>
</evidence>
<gene>
    <name evidence="5" type="ORF">H7B90_26115</name>
</gene>
<proteinExistence type="predicted"/>
<dbReference type="AlphaFoldDB" id="A0A841U2A5"/>
<dbReference type="EMBL" id="JACJVR010000106">
    <property type="protein sequence ID" value="MBB6694877.1"/>
    <property type="molecule type" value="Genomic_DNA"/>
</dbReference>
<evidence type="ECO:0000256" key="1">
    <source>
        <dbReference type="ARBA" id="ARBA00023015"/>
    </source>
</evidence>
<dbReference type="InterPro" id="IPR009057">
    <property type="entry name" value="Homeodomain-like_sf"/>
</dbReference>